<organism evidence="2 3">
    <name type="scientific">Mycobacteroides abscessus MAB_030201_1075</name>
    <dbReference type="NCBI Taxonomy" id="1335410"/>
    <lineage>
        <taxon>Bacteria</taxon>
        <taxon>Bacillati</taxon>
        <taxon>Actinomycetota</taxon>
        <taxon>Actinomycetes</taxon>
        <taxon>Mycobacteriales</taxon>
        <taxon>Mycobacteriaceae</taxon>
        <taxon>Mycobacteroides</taxon>
        <taxon>Mycobacteroides abscessus</taxon>
    </lineage>
</organism>
<proteinExistence type="predicted"/>
<name>A0A829PMN1_9MYCO</name>
<gene>
    <name evidence="2" type="ORF">L829_1698</name>
</gene>
<protein>
    <submittedName>
        <fullName evidence="2">Uncharacterized protein</fullName>
    </submittedName>
</protein>
<accession>A0A829PMN1</accession>
<feature type="region of interest" description="Disordered" evidence="1">
    <location>
        <begin position="89"/>
        <end position="115"/>
    </location>
</feature>
<dbReference type="AlphaFoldDB" id="A0A829PMN1"/>
<evidence type="ECO:0000313" key="2">
    <source>
        <dbReference type="EMBL" id="ETZ88142.1"/>
    </source>
</evidence>
<sequence>MPLSNLAADEKRSNAQPAQLKTPVRCSLFSGLLYGVSVPALRRIWYWLGVSSWRHSASVWTIDGTGADGVEGSAAALSYLSKHARAHTATTPTSNCRRVRAGSAAEGDQRRIAPE</sequence>
<evidence type="ECO:0000256" key="1">
    <source>
        <dbReference type="SAM" id="MobiDB-lite"/>
    </source>
</evidence>
<dbReference type="Proteomes" id="UP000019854">
    <property type="component" value="Unassembled WGS sequence"/>
</dbReference>
<evidence type="ECO:0000313" key="3">
    <source>
        <dbReference type="Proteomes" id="UP000019854"/>
    </source>
</evidence>
<dbReference type="EMBL" id="JAOX01000001">
    <property type="protein sequence ID" value="ETZ88142.1"/>
    <property type="molecule type" value="Genomic_DNA"/>
</dbReference>
<comment type="caution">
    <text evidence="2">The sequence shown here is derived from an EMBL/GenBank/DDBJ whole genome shotgun (WGS) entry which is preliminary data.</text>
</comment>
<reference evidence="2 3" key="1">
    <citation type="submission" date="2014-01" db="EMBL/GenBank/DDBJ databases">
        <authorList>
            <person name="Zelazny A."/>
            <person name="Olivier K."/>
            <person name="Sampaio E.P."/>
            <person name="Holland S.M."/>
            <person name="Tallon L.J."/>
            <person name="Sadzewicz L.K."/>
            <person name="Sengamalay N."/>
            <person name="Fraser C.M."/>
            <person name="Hine E."/>
            <person name="Shefchek K.A."/>
            <person name="Das S.P."/>
            <person name="Shallom S.J."/>
            <person name="Agrawal S."/>
            <person name="Tettelin H."/>
        </authorList>
    </citation>
    <scope>NUCLEOTIDE SEQUENCE [LARGE SCALE GENOMIC DNA]</scope>
    <source>
        <strain evidence="2 3">MAB_030201_1075</strain>
    </source>
</reference>